<organism evidence="5 6">
    <name type="scientific">Rhodococcus wratislaviensis</name>
    <name type="common">Tsukamurella wratislaviensis</name>
    <dbReference type="NCBI Taxonomy" id="44752"/>
    <lineage>
        <taxon>Bacteria</taxon>
        <taxon>Bacillati</taxon>
        <taxon>Actinomycetota</taxon>
        <taxon>Actinomycetes</taxon>
        <taxon>Mycobacteriales</taxon>
        <taxon>Nocardiaceae</taxon>
        <taxon>Rhodococcus</taxon>
    </lineage>
</organism>
<dbReference type="PANTHER" id="PTHR30502">
    <property type="entry name" value="2-KETO-3-DEOXY-L-RHAMNONATE ALDOLASE"/>
    <property type="match status" value="1"/>
</dbReference>
<feature type="domain" description="HpcH/HpaI aldolase/citrate lyase" evidence="4">
    <location>
        <begin position="49"/>
        <end position="262"/>
    </location>
</feature>
<dbReference type="InterPro" id="IPR050251">
    <property type="entry name" value="HpcH-HpaI_aldolase"/>
</dbReference>
<evidence type="ECO:0000259" key="4">
    <source>
        <dbReference type="Pfam" id="PF03328"/>
    </source>
</evidence>
<evidence type="ECO:0000256" key="2">
    <source>
        <dbReference type="ARBA" id="ARBA00022723"/>
    </source>
</evidence>
<dbReference type="InterPro" id="IPR040442">
    <property type="entry name" value="Pyrv_kinase-like_dom_sf"/>
</dbReference>
<dbReference type="PANTHER" id="PTHR30502:SF0">
    <property type="entry name" value="PHOSPHOENOLPYRUVATE CARBOXYLASE FAMILY PROTEIN"/>
    <property type="match status" value="1"/>
</dbReference>
<protein>
    <submittedName>
        <fullName evidence="5">Aldolase</fullName>
        <ecNumber evidence="5">4.1.2.20</ecNumber>
    </submittedName>
</protein>
<comment type="similarity">
    <text evidence="1">Belongs to the HpcH/HpaI aldolase family.</text>
</comment>
<proteinExistence type="inferred from homology"/>
<dbReference type="GO" id="GO:0046872">
    <property type="term" value="F:metal ion binding"/>
    <property type="evidence" value="ECO:0007669"/>
    <property type="project" value="UniProtKB-KW"/>
</dbReference>
<accession>A0AB38FCX3</accession>
<dbReference type="SUPFAM" id="SSF51621">
    <property type="entry name" value="Phosphoenolpyruvate/pyruvate domain"/>
    <property type="match status" value="1"/>
</dbReference>
<dbReference type="Gene3D" id="3.20.20.60">
    <property type="entry name" value="Phosphoenolpyruvate-binding domains"/>
    <property type="match status" value="1"/>
</dbReference>
<evidence type="ECO:0000256" key="3">
    <source>
        <dbReference type="ARBA" id="ARBA00023239"/>
    </source>
</evidence>
<dbReference type="InterPro" id="IPR015813">
    <property type="entry name" value="Pyrv/PenolPyrv_kinase-like_dom"/>
</dbReference>
<sequence>MTHTANIFNPRERSVIALTTPRRNRLVELASQQKPAFGGSLHSGDISRARALADSTFDFVMVDLEHEGFDLPRLGDTLQWLISRRQMAKTGSLFPSPTPIVRLPHTLGERTMWIASQALDYGALGLILPYTEHAEDVEMMVRALRYPRREANGGVVGERRVWPKLASRYWGCADYDEYFDMADFWPLSEQGEIVLIAMVATPTALENIEEIASVPGLSGILFGAKHAWSALGRRGKTDLDDPDLVHFRSSVLAACQKNDIVAGTSLSGSAPVLGGGTVNVPYLERRIDEGFGFFLTQGNGRPELTR</sequence>
<evidence type="ECO:0000313" key="5">
    <source>
        <dbReference type="EMBL" id="SPZ39470.1"/>
    </source>
</evidence>
<reference evidence="5 6" key="1">
    <citation type="submission" date="2018-06" db="EMBL/GenBank/DDBJ databases">
        <authorList>
            <consortium name="Pathogen Informatics"/>
            <person name="Doyle S."/>
        </authorList>
    </citation>
    <scope>NUCLEOTIDE SEQUENCE [LARGE SCALE GENOMIC DNA]</scope>
    <source>
        <strain evidence="5 6">NCTC13229</strain>
    </source>
</reference>
<comment type="caution">
    <text evidence="5">The sequence shown here is derived from an EMBL/GenBank/DDBJ whole genome shotgun (WGS) entry which is preliminary data.</text>
</comment>
<gene>
    <name evidence="5" type="primary">garL_2</name>
    <name evidence="5" type="ORF">NCTC13229_02949</name>
</gene>
<dbReference type="GO" id="GO:0005737">
    <property type="term" value="C:cytoplasm"/>
    <property type="evidence" value="ECO:0007669"/>
    <property type="project" value="TreeGrafter"/>
</dbReference>
<evidence type="ECO:0000256" key="1">
    <source>
        <dbReference type="ARBA" id="ARBA00005568"/>
    </source>
</evidence>
<name>A0AB38FCX3_RHOWR</name>
<keyword evidence="2" id="KW-0479">Metal-binding</keyword>
<dbReference type="InterPro" id="IPR005000">
    <property type="entry name" value="Aldolase/citrate-lyase_domain"/>
</dbReference>
<keyword evidence="3 5" id="KW-0456">Lyase</keyword>
<dbReference type="Pfam" id="PF03328">
    <property type="entry name" value="HpcH_HpaI"/>
    <property type="match status" value="1"/>
</dbReference>
<dbReference type="GO" id="GO:0008672">
    <property type="term" value="F:2-dehydro-3-deoxyglucarate aldolase activity"/>
    <property type="evidence" value="ECO:0007669"/>
    <property type="project" value="UniProtKB-EC"/>
</dbReference>
<dbReference type="EMBL" id="UAUI01000011">
    <property type="protein sequence ID" value="SPZ39470.1"/>
    <property type="molecule type" value="Genomic_DNA"/>
</dbReference>
<dbReference type="EC" id="4.1.2.20" evidence="5"/>
<evidence type="ECO:0000313" key="6">
    <source>
        <dbReference type="Proteomes" id="UP000251211"/>
    </source>
</evidence>
<dbReference type="AlphaFoldDB" id="A0AB38FCX3"/>
<dbReference type="Proteomes" id="UP000251211">
    <property type="component" value="Unassembled WGS sequence"/>
</dbReference>